<feature type="region of interest" description="Disordered" evidence="1">
    <location>
        <begin position="15"/>
        <end position="68"/>
    </location>
</feature>
<dbReference type="AlphaFoldDB" id="A0A8J2WCJ8"/>
<keyword evidence="3" id="KW-1185">Reference proteome</keyword>
<gene>
    <name evidence="2" type="ORF">DGAL_LOCUS3897</name>
</gene>
<dbReference type="EMBL" id="CAKKLH010000060">
    <property type="protein sequence ID" value="CAH0101562.1"/>
    <property type="molecule type" value="Genomic_DNA"/>
</dbReference>
<evidence type="ECO:0000313" key="3">
    <source>
        <dbReference type="Proteomes" id="UP000789390"/>
    </source>
</evidence>
<protein>
    <submittedName>
        <fullName evidence="2">Uncharacterized protein</fullName>
    </submittedName>
</protein>
<dbReference type="OrthoDB" id="10503995at2759"/>
<evidence type="ECO:0000256" key="1">
    <source>
        <dbReference type="SAM" id="MobiDB-lite"/>
    </source>
</evidence>
<sequence>MLTNLFSESFKEAKRRLGKAVEFSDLNTASEADDNMYGRGKRKKRSCQVYSPAEDSSSEQESSESSVTTTTVKHFHVCQASLSHSNKNLQDSQSQIATSGFFTSTQYPDEQESQVINSLNGSPTQGQMEADDNFNTLNLSGYNNNAAAAPSLSERSITLLLPVNSTAADAARLLATTYTTLLPANRNPLPTGVLAHSPSLSPAHRTSPLAHVNRRIPSNMDHPSLPLRQSQLIQLPSQPKVSDSIFKTQEEYDVQCLCRIELRNNVDTEETEGRVELEEVLEFFIKEEATFIEK</sequence>
<organism evidence="2 3">
    <name type="scientific">Daphnia galeata</name>
    <dbReference type="NCBI Taxonomy" id="27404"/>
    <lineage>
        <taxon>Eukaryota</taxon>
        <taxon>Metazoa</taxon>
        <taxon>Ecdysozoa</taxon>
        <taxon>Arthropoda</taxon>
        <taxon>Crustacea</taxon>
        <taxon>Branchiopoda</taxon>
        <taxon>Diplostraca</taxon>
        <taxon>Cladocera</taxon>
        <taxon>Anomopoda</taxon>
        <taxon>Daphniidae</taxon>
        <taxon>Daphnia</taxon>
    </lineage>
</organism>
<dbReference type="Proteomes" id="UP000789390">
    <property type="component" value="Unassembled WGS sequence"/>
</dbReference>
<proteinExistence type="predicted"/>
<reference evidence="2" key="1">
    <citation type="submission" date="2021-11" db="EMBL/GenBank/DDBJ databases">
        <authorList>
            <person name="Schell T."/>
        </authorList>
    </citation>
    <scope>NUCLEOTIDE SEQUENCE</scope>
    <source>
        <strain evidence="2">M5</strain>
    </source>
</reference>
<accession>A0A8J2WCJ8</accession>
<comment type="caution">
    <text evidence="2">The sequence shown here is derived from an EMBL/GenBank/DDBJ whole genome shotgun (WGS) entry which is preliminary data.</text>
</comment>
<evidence type="ECO:0000313" key="2">
    <source>
        <dbReference type="EMBL" id="CAH0101562.1"/>
    </source>
</evidence>
<name>A0A8J2WCJ8_9CRUS</name>